<accession>A0A4R4UYM6</accession>
<dbReference type="OrthoDB" id="3428567at2"/>
<organism evidence="1 2">
    <name type="scientific">Saccharopolyspora aridisoli</name>
    <dbReference type="NCBI Taxonomy" id="2530385"/>
    <lineage>
        <taxon>Bacteria</taxon>
        <taxon>Bacillati</taxon>
        <taxon>Actinomycetota</taxon>
        <taxon>Actinomycetes</taxon>
        <taxon>Pseudonocardiales</taxon>
        <taxon>Pseudonocardiaceae</taxon>
        <taxon>Saccharopolyspora</taxon>
    </lineage>
</organism>
<dbReference type="AlphaFoldDB" id="A0A4R4UYM6"/>
<evidence type="ECO:0000313" key="2">
    <source>
        <dbReference type="Proteomes" id="UP000294744"/>
    </source>
</evidence>
<proteinExistence type="predicted"/>
<evidence type="ECO:0000313" key="1">
    <source>
        <dbReference type="EMBL" id="TDC94384.1"/>
    </source>
</evidence>
<name>A0A4R4UYM6_9PSEU</name>
<comment type="caution">
    <text evidence="1">The sequence shown here is derived from an EMBL/GenBank/DDBJ whole genome shotgun (WGS) entry which is preliminary data.</text>
</comment>
<dbReference type="RefSeq" id="WP_132620991.1">
    <property type="nucleotide sequence ID" value="NZ_SMKV01000007.1"/>
</dbReference>
<dbReference type="EMBL" id="SMKV01000007">
    <property type="protein sequence ID" value="TDC94384.1"/>
    <property type="molecule type" value="Genomic_DNA"/>
</dbReference>
<reference evidence="1 2" key="1">
    <citation type="submission" date="2019-03" db="EMBL/GenBank/DDBJ databases">
        <title>Draft genome sequences of novel Actinobacteria.</title>
        <authorList>
            <person name="Sahin N."/>
            <person name="Ay H."/>
            <person name="Saygin H."/>
        </authorList>
    </citation>
    <scope>NUCLEOTIDE SEQUENCE [LARGE SCALE GENOMIC DNA]</scope>
    <source>
        <strain evidence="1 2">16K404</strain>
    </source>
</reference>
<protein>
    <submittedName>
        <fullName evidence="1">Uncharacterized protein</fullName>
    </submittedName>
</protein>
<keyword evidence="2" id="KW-1185">Reference proteome</keyword>
<gene>
    <name evidence="1" type="ORF">E1161_07505</name>
</gene>
<sequence length="62" mass="6516">MSLVSALVEVRSWSEAERAAEQVAKLEVASARASMLSDAATTARGLRAPQSLQGMLTTLAAR</sequence>
<dbReference type="Proteomes" id="UP000294744">
    <property type="component" value="Unassembled WGS sequence"/>
</dbReference>